<dbReference type="Proteomes" id="UP001628179">
    <property type="component" value="Unassembled WGS sequence"/>
</dbReference>
<gene>
    <name evidence="3" type="ORF">MFIFM68171_04854</name>
</gene>
<dbReference type="Pfam" id="PF02458">
    <property type="entry name" value="Transferase"/>
    <property type="match status" value="1"/>
</dbReference>
<name>A0ABQ0GAA0_9PEZI</name>
<evidence type="ECO:0000259" key="2">
    <source>
        <dbReference type="Pfam" id="PF22664"/>
    </source>
</evidence>
<organism evidence="3 4">
    <name type="scientific">Madurella fahalii</name>
    <dbReference type="NCBI Taxonomy" id="1157608"/>
    <lineage>
        <taxon>Eukaryota</taxon>
        <taxon>Fungi</taxon>
        <taxon>Dikarya</taxon>
        <taxon>Ascomycota</taxon>
        <taxon>Pezizomycotina</taxon>
        <taxon>Sordariomycetes</taxon>
        <taxon>Sordariomycetidae</taxon>
        <taxon>Sordariales</taxon>
        <taxon>Sordariales incertae sedis</taxon>
        <taxon>Madurella</taxon>
    </lineage>
</organism>
<evidence type="ECO:0000313" key="3">
    <source>
        <dbReference type="EMBL" id="GAB1314644.1"/>
    </source>
</evidence>
<dbReference type="RefSeq" id="XP_070916375.1">
    <property type="nucleotide sequence ID" value="XM_071060274.1"/>
</dbReference>
<dbReference type="EMBL" id="BAAFSV010000002">
    <property type="protein sequence ID" value="GAB1314644.1"/>
    <property type="molecule type" value="Genomic_DNA"/>
</dbReference>
<reference evidence="3 4" key="1">
    <citation type="submission" date="2024-09" db="EMBL/GenBank/DDBJ databases">
        <title>Itraconazole resistance in Madurella fahalii resulting from another homologue of gene encoding cytochrome P450 14-alpha sterol demethylase (CYP51).</title>
        <authorList>
            <person name="Yoshioka I."/>
            <person name="Fahal A.H."/>
            <person name="Kaneko S."/>
            <person name="Yaguchi T."/>
        </authorList>
    </citation>
    <scope>NUCLEOTIDE SEQUENCE [LARGE SCALE GENOMIC DNA]</scope>
    <source>
        <strain evidence="3 4">IFM 68171</strain>
    </source>
</reference>
<keyword evidence="4" id="KW-1185">Reference proteome</keyword>
<dbReference type="InterPro" id="IPR050317">
    <property type="entry name" value="Plant_Fungal_Acyltransferase"/>
</dbReference>
<protein>
    <submittedName>
        <fullName evidence="3">Trichothecene 3-O-acetyltransferase</fullName>
    </submittedName>
</protein>
<dbReference type="Gene3D" id="3.30.559.10">
    <property type="entry name" value="Chloramphenicol acetyltransferase-like domain"/>
    <property type="match status" value="2"/>
</dbReference>
<dbReference type="InterPro" id="IPR054710">
    <property type="entry name" value="Tri101-like_N"/>
</dbReference>
<feature type="domain" description="Trichothecene 3-O-acetyltransferase-like N-terminal" evidence="2">
    <location>
        <begin position="35"/>
        <end position="191"/>
    </location>
</feature>
<keyword evidence="1" id="KW-0808">Transferase</keyword>
<proteinExistence type="predicted"/>
<dbReference type="InterPro" id="IPR023213">
    <property type="entry name" value="CAT-like_dom_sf"/>
</dbReference>
<dbReference type="Pfam" id="PF22664">
    <property type="entry name" value="TRI-like_N"/>
    <property type="match status" value="1"/>
</dbReference>
<evidence type="ECO:0000313" key="4">
    <source>
        <dbReference type="Proteomes" id="UP001628179"/>
    </source>
</evidence>
<comment type="caution">
    <text evidence="3">The sequence shown here is derived from an EMBL/GenBank/DDBJ whole genome shotgun (WGS) entry which is preliminary data.</text>
</comment>
<accession>A0ABQ0GAA0</accession>
<dbReference type="GeneID" id="98175597"/>
<evidence type="ECO:0000256" key="1">
    <source>
        <dbReference type="ARBA" id="ARBA00022679"/>
    </source>
</evidence>
<sequence>MAKQQVFELHPAGWESDPSDEFFKLSTLDYCVAQVFTNYALFFKLSDAEKAAVVPVLKRGLEITLSQCRQLCGVLEEHPDGGLCFHKKRESTVPFYVQWLDGLDDEGKYPSFDELEKRHFVTPALGDMNTWCAAGMTYGEKSRARPSSNPRASAFKATFIRGGLVFMIHNHHYANDIMGWAGELHQLAENCAAVWKSPDTPALPPWDPACLDPSRVTRPDPPEDQRVDGPAIPLRHRDHRPGQWLLFHLPKSKREELKKLASPEDGSYWISSYDAYMALIWRALSKQRAKIFPYDPKQNLIWGEAVDMRRRFRDPRMPERIQGNVVAVALSFQIPEIPQLTAEEVISTAPLSKLAHYIRQVTNSVTQSSLERTLSAIAAVRDKSSLFLRIDSFPPLSNVTTDWRDARPCEADFGFGRPRCFRFPFDTVSAGTTVVYPVRAHGAAPAGEDEGNEFTIAFEKELVGPLLADEEWSRFFEFRGVYAEEAVLA</sequence>
<dbReference type="PANTHER" id="PTHR31642:SF310">
    <property type="entry name" value="FATTY ALCOHOL:CAFFEOYL-COA ACYLTRANSFERASE"/>
    <property type="match status" value="1"/>
</dbReference>
<dbReference type="PANTHER" id="PTHR31642">
    <property type="entry name" value="TRICHOTHECENE 3-O-ACETYLTRANSFERASE"/>
    <property type="match status" value="1"/>
</dbReference>